<dbReference type="EMBL" id="CAADFU010000040">
    <property type="protein sequence ID" value="VFK44602.1"/>
    <property type="molecule type" value="Genomic_DNA"/>
</dbReference>
<protein>
    <submittedName>
        <fullName evidence="1">GrpE protein</fullName>
    </submittedName>
</protein>
<dbReference type="GO" id="GO:0006457">
    <property type="term" value="P:protein folding"/>
    <property type="evidence" value="ECO:0007669"/>
    <property type="project" value="InterPro"/>
</dbReference>
<dbReference type="Pfam" id="PF01025">
    <property type="entry name" value="GrpE"/>
    <property type="match status" value="1"/>
</dbReference>
<evidence type="ECO:0000313" key="1">
    <source>
        <dbReference type="EMBL" id="VFK44602.1"/>
    </source>
</evidence>
<organism evidence="1">
    <name type="scientific">Candidatus Kentrum sp. SD</name>
    <dbReference type="NCBI Taxonomy" id="2126332"/>
    <lineage>
        <taxon>Bacteria</taxon>
        <taxon>Pseudomonadati</taxon>
        <taxon>Pseudomonadota</taxon>
        <taxon>Gammaproteobacteria</taxon>
        <taxon>Candidatus Kentrum</taxon>
    </lineage>
</organism>
<dbReference type="GO" id="GO:0000774">
    <property type="term" value="F:adenyl-nucleotide exchange factor activity"/>
    <property type="evidence" value="ECO:0007669"/>
    <property type="project" value="InterPro"/>
</dbReference>
<proteinExistence type="predicted"/>
<gene>
    <name evidence="1" type="ORF">BECKSD772E_GA0070983_104022</name>
</gene>
<dbReference type="GO" id="GO:0051087">
    <property type="term" value="F:protein-folding chaperone binding"/>
    <property type="evidence" value="ECO:0007669"/>
    <property type="project" value="InterPro"/>
</dbReference>
<reference evidence="1" key="1">
    <citation type="submission" date="2019-02" db="EMBL/GenBank/DDBJ databases">
        <authorList>
            <person name="Gruber-Vodicka R. H."/>
            <person name="Seah K. B. B."/>
        </authorList>
    </citation>
    <scope>NUCLEOTIDE SEQUENCE</scope>
    <source>
        <strain evidence="1">BECK_S1320</strain>
    </source>
</reference>
<name>A0A450YSX5_9GAMM</name>
<sequence>MTSYFSTEKRRLFEKLITFQQRIIALEADLLEEKREASKKEEKMFLELCVVLDSFENIFNAMAEKEETLDKGTRRMLKSFRAVYRKLIRLLEAHGIKQIEFPNGKSEIGLCKIVETRPEAGREAGEIIAIVRNGYQSREQVLRSAELITVGEE</sequence>
<dbReference type="InterPro" id="IPR000740">
    <property type="entry name" value="GrpE"/>
</dbReference>
<dbReference type="GO" id="GO:0042803">
    <property type="term" value="F:protein homodimerization activity"/>
    <property type="evidence" value="ECO:0007669"/>
    <property type="project" value="InterPro"/>
</dbReference>
<accession>A0A450YSX5</accession>
<dbReference type="AlphaFoldDB" id="A0A450YSX5"/>